<accession>A0A8H7PWB5</accession>
<evidence type="ECO:0000256" key="2">
    <source>
        <dbReference type="ARBA" id="ARBA00023043"/>
    </source>
</evidence>
<dbReference type="Proteomes" id="UP000612746">
    <property type="component" value="Unassembled WGS sequence"/>
</dbReference>
<keyword evidence="1" id="KW-0677">Repeat</keyword>
<evidence type="ECO:0000313" key="5">
    <source>
        <dbReference type="EMBL" id="KAG2180376.1"/>
    </source>
</evidence>
<evidence type="ECO:0000256" key="4">
    <source>
        <dbReference type="SAM" id="MobiDB-lite"/>
    </source>
</evidence>
<dbReference type="OrthoDB" id="341259at2759"/>
<feature type="repeat" description="ANK" evidence="3">
    <location>
        <begin position="174"/>
        <end position="195"/>
    </location>
</feature>
<gene>
    <name evidence="5" type="ORF">INT44_003378</name>
</gene>
<proteinExistence type="predicted"/>
<sequence length="303" mass="33884">MPRYNMNTLPTPPVSPEALSTGMKRPLDTRYTPKRPTPLRMLWRSVYERRMDVKALKRYLHRNQHLDINDARGFSVFYHACRTSSIDAMQYLLNLSQIDINKRYGPLHATVLHASVCVGSAATIDLLLKQSNINVNLTTVNGHTPLHIAALVKSVIATEKLLAAGADPTITDHCGHTPLHLAISQGSLSTVKCLLANKSPNSHYTTTTKTFPPLTHAIALGHYPIMCELINAGEDFNKRDHLNRTPLDVAITFQRYDCMSYLVDCGAQQSITHQDSSPPESTVEKPKDIRQLMSLEFWTSPTM</sequence>
<dbReference type="AlphaFoldDB" id="A0A8H7PWB5"/>
<keyword evidence="2 3" id="KW-0040">ANK repeat</keyword>
<keyword evidence="6" id="KW-1185">Reference proteome</keyword>
<dbReference type="PROSITE" id="PS50297">
    <property type="entry name" value="ANK_REP_REGION"/>
    <property type="match status" value="2"/>
</dbReference>
<comment type="caution">
    <text evidence="5">The sequence shown here is derived from an EMBL/GenBank/DDBJ whole genome shotgun (WGS) entry which is preliminary data.</text>
</comment>
<name>A0A8H7PWB5_9FUNG</name>
<organism evidence="5 6">
    <name type="scientific">Umbelopsis vinacea</name>
    <dbReference type="NCBI Taxonomy" id="44442"/>
    <lineage>
        <taxon>Eukaryota</taxon>
        <taxon>Fungi</taxon>
        <taxon>Fungi incertae sedis</taxon>
        <taxon>Mucoromycota</taxon>
        <taxon>Mucoromycotina</taxon>
        <taxon>Umbelopsidomycetes</taxon>
        <taxon>Umbelopsidales</taxon>
        <taxon>Umbelopsidaceae</taxon>
        <taxon>Umbelopsis</taxon>
    </lineage>
</organism>
<protein>
    <submittedName>
        <fullName evidence="5">Uncharacterized protein</fullName>
    </submittedName>
</protein>
<evidence type="ECO:0000313" key="6">
    <source>
        <dbReference type="Proteomes" id="UP000612746"/>
    </source>
</evidence>
<dbReference type="Pfam" id="PF12796">
    <property type="entry name" value="Ank_2"/>
    <property type="match status" value="2"/>
</dbReference>
<dbReference type="InterPro" id="IPR036770">
    <property type="entry name" value="Ankyrin_rpt-contain_sf"/>
</dbReference>
<dbReference type="EMBL" id="JAEPRA010000009">
    <property type="protein sequence ID" value="KAG2180376.1"/>
    <property type="molecule type" value="Genomic_DNA"/>
</dbReference>
<dbReference type="SUPFAM" id="SSF48403">
    <property type="entry name" value="Ankyrin repeat"/>
    <property type="match status" value="1"/>
</dbReference>
<dbReference type="PROSITE" id="PS50088">
    <property type="entry name" value="ANK_REPEAT"/>
    <property type="match status" value="2"/>
</dbReference>
<dbReference type="Gene3D" id="1.25.40.20">
    <property type="entry name" value="Ankyrin repeat-containing domain"/>
    <property type="match status" value="3"/>
</dbReference>
<feature type="repeat" description="ANK" evidence="3">
    <location>
        <begin position="141"/>
        <end position="173"/>
    </location>
</feature>
<dbReference type="InterPro" id="IPR002110">
    <property type="entry name" value="Ankyrin_rpt"/>
</dbReference>
<dbReference type="PANTHER" id="PTHR24198">
    <property type="entry name" value="ANKYRIN REPEAT AND PROTEIN KINASE DOMAIN-CONTAINING PROTEIN"/>
    <property type="match status" value="1"/>
</dbReference>
<reference evidence="5" key="1">
    <citation type="submission" date="2020-12" db="EMBL/GenBank/DDBJ databases">
        <title>Metabolic potential, ecology and presence of endohyphal bacteria is reflected in genomic diversity of Mucoromycotina.</title>
        <authorList>
            <person name="Muszewska A."/>
            <person name="Okrasinska A."/>
            <person name="Steczkiewicz K."/>
            <person name="Drgas O."/>
            <person name="Orlowska M."/>
            <person name="Perlinska-Lenart U."/>
            <person name="Aleksandrzak-Piekarczyk T."/>
            <person name="Szatraj K."/>
            <person name="Zielenkiewicz U."/>
            <person name="Pilsyk S."/>
            <person name="Malc E."/>
            <person name="Mieczkowski P."/>
            <person name="Kruszewska J.S."/>
            <person name="Biernat P."/>
            <person name="Pawlowska J."/>
        </authorList>
    </citation>
    <scope>NUCLEOTIDE SEQUENCE</scope>
    <source>
        <strain evidence="5">WA0000051536</strain>
    </source>
</reference>
<evidence type="ECO:0000256" key="1">
    <source>
        <dbReference type="ARBA" id="ARBA00022737"/>
    </source>
</evidence>
<feature type="region of interest" description="Disordered" evidence="4">
    <location>
        <begin position="1"/>
        <end position="31"/>
    </location>
</feature>
<dbReference type="SMART" id="SM00248">
    <property type="entry name" value="ANK"/>
    <property type="match status" value="6"/>
</dbReference>
<evidence type="ECO:0000256" key="3">
    <source>
        <dbReference type="PROSITE-ProRule" id="PRU00023"/>
    </source>
</evidence>
<dbReference type="PANTHER" id="PTHR24198:SF165">
    <property type="entry name" value="ANKYRIN REPEAT-CONTAINING PROTEIN-RELATED"/>
    <property type="match status" value="1"/>
</dbReference>